<evidence type="ECO:0000256" key="1">
    <source>
        <dbReference type="SAM" id="Phobius"/>
    </source>
</evidence>
<feature type="transmembrane region" description="Helical" evidence="1">
    <location>
        <begin position="85"/>
        <end position="108"/>
    </location>
</feature>
<dbReference type="EMBL" id="MHQS01000010">
    <property type="protein sequence ID" value="OHA08841.1"/>
    <property type="molecule type" value="Genomic_DNA"/>
</dbReference>
<dbReference type="Proteomes" id="UP000176705">
    <property type="component" value="Unassembled WGS sequence"/>
</dbReference>
<organism evidence="2 3">
    <name type="scientific">Candidatus Sungbacteria bacterium RIFCSPLOWO2_01_FULL_59_16</name>
    <dbReference type="NCBI Taxonomy" id="1802280"/>
    <lineage>
        <taxon>Bacteria</taxon>
        <taxon>Candidatus Sungiibacteriota</taxon>
    </lineage>
</organism>
<reference evidence="2 3" key="1">
    <citation type="journal article" date="2016" name="Nat. Commun.">
        <title>Thousands of microbial genomes shed light on interconnected biogeochemical processes in an aquifer system.</title>
        <authorList>
            <person name="Anantharaman K."/>
            <person name="Brown C.T."/>
            <person name="Hug L.A."/>
            <person name="Sharon I."/>
            <person name="Castelle C.J."/>
            <person name="Probst A.J."/>
            <person name="Thomas B.C."/>
            <person name="Singh A."/>
            <person name="Wilkins M.J."/>
            <person name="Karaoz U."/>
            <person name="Brodie E.L."/>
            <person name="Williams K.H."/>
            <person name="Hubbard S.S."/>
            <person name="Banfield J.F."/>
        </authorList>
    </citation>
    <scope>NUCLEOTIDE SEQUENCE [LARGE SCALE GENOMIC DNA]</scope>
</reference>
<evidence type="ECO:0000313" key="3">
    <source>
        <dbReference type="Proteomes" id="UP000176705"/>
    </source>
</evidence>
<keyword evidence="1" id="KW-0812">Transmembrane</keyword>
<dbReference type="AlphaFoldDB" id="A0A1G2LDD7"/>
<comment type="caution">
    <text evidence="2">The sequence shown here is derived from an EMBL/GenBank/DDBJ whole genome shotgun (WGS) entry which is preliminary data.</text>
</comment>
<feature type="transmembrane region" description="Helical" evidence="1">
    <location>
        <begin position="45"/>
        <end position="73"/>
    </location>
</feature>
<keyword evidence="1" id="KW-1133">Transmembrane helix</keyword>
<gene>
    <name evidence="2" type="ORF">A3B37_00635</name>
</gene>
<accession>A0A1G2LDD7</accession>
<sequence>MMNYSLKLVGFLQAVGVGAYIALFATLAYTAQAWARAHAFAIHPVIGITSFLLAFVISALISGSIILAYPAFLFFDGRKGDAMRVVFWSAGWLVVLFLTAIVISLSVIL</sequence>
<protein>
    <submittedName>
        <fullName evidence="2">Uncharacterized protein</fullName>
    </submittedName>
</protein>
<dbReference type="STRING" id="1802280.A3B37_00635"/>
<proteinExistence type="predicted"/>
<evidence type="ECO:0000313" key="2">
    <source>
        <dbReference type="EMBL" id="OHA08841.1"/>
    </source>
</evidence>
<keyword evidence="1" id="KW-0472">Membrane</keyword>
<name>A0A1G2LDD7_9BACT</name>